<feature type="transmembrane region" description="Helical" evidence="10">
    <location>
        <begin position="189"/>
        <end position="209"/>
    </location>
</feature>
<dbReference type="PRINTS" id="PR01806">
    <property type="entry name" value="VIRFACTRMVIN"/>
</dbReference>
<feature type="region of interest" description="Disordered" evidence="9">
    <location>
        <begin position="1092"/>
        <end position="1116"/>
    </location>
</feature>
<feature type="transmembrane region" description="Helical" evidence="10">
    <location>
        <begin position="348"/>
        <end position="366"/>
    </location>
</feature>
<feature type="transmembrane region" description="Helical" evidence="10">
    <location>
        <begin position="24"/>
        <end position="53"/>
    </location>
</feature>
<dbReference type="GO" id="GO:0015648">
    <property type="term" value="F:lipid-linked peptidoglycan transporter activity"/>
    <property type="evidence" value="ECO:0007669"/>
    <property type="project" value="TreeGrafter"/>
</dbReference>
<feature type="compositionally biased region" description="Basic and acidic residues" evidence="9">
    <location>
        <begin position="579"/>
        <end position="588"/>
    </location>
</feature>
<protein>
    <submittedName>
        <fullName evidence="12">Putative peptidoglycan lipid II flippase</fullName>
    </submittedName>
</protein>
<keyword evidence="8" id="KW-0675">Receptor</keyword>
<comment type="subcellular location">
    <subcellularLocation>
        <location evidence="1">Cell membrane</location>
        <topology evidence="1">Multi-pass membrane protein</topology>
    </subcellularLocation>
</comment>
<feature type="transmembrane region" description="Helical" evidence="10">
    <location>
        <begin position="111"/>
        <end position="134"/>
    </location>
</feature>
<dbReference type="InterPro" id="IPR004268">
    <property type="entry name" value="MurJ"/>
</dbReference>
<evidence type="ECO:0000256" key="10">
    <source>
        <dbReference type="SAM" id="Phobius"/>
    </source>
</evidence>
<dbReference type="Pfam" id="PF03023">
    <property type="entry name" value="MurJ"/>
    <property type="match status" value="1"/>
</dbReference>
<feature type="transmembrane region" description="Helical" evidence="10">
    <location>
        <begin position="1062"/>
        <end position="1084"/>
    </location>
</feature>
<reference evidence="13" key="1">
    <citation type="submission" date="2016-10" db="EMBL/GenBank/DDBJ databases">
        <authorList>
            <person name="Varghese N."/>
            <person name="Submissions S."/>
        </authorList>
    </citation>
    <scope>NUCLEOTIDE SEQUENCE [LARGE SCALE GENOMIC DNA]</scope>
    <source>
        <strain evidence="13">CGMCC 4.6856</strain>
    </source>
</reference>
<sequence length="1269" mass="132690">MSQDTRVGPDASAKVEEAGATRRLVSAGAVMAAGTALSRVLGFVRLIVLVYLFGNATRQADMFAIANTLPNSMYILLAGGVLNTVLVPQLVRAVRRDADGGEAYTNRVMTIGLLGLGLVTVALTLAVPLVVALYSGPGWKAPGLDAQYASMTALAYWCMPQVFFYGVHVLAGQVLNARDRFGPMMWAPIANNVVSVAVLGLFAVVFGRTDTGAAFTTSQEVVLGLGATLGIAVQAVVLVPFLRSAGYRFRPRLDLKGTGLGHTFRLARWTLGFVAVTQLALVVVNRLATEATVSGRGAGLTAYANAYAVWILPHSLVTVSLATAMLPSASRLGAAGDLRGVAAETTRTIRLAVTVLLPVAVGFVALGLPAAQLAFGFGRGGRDASFVGWTLMALALGLVPFTVQYVVLRAFYALEDTRTTFFLQLVIAAVNVVAAVGLIALVQDEDWVAPVLGLAYSLAYVVGALVSFRRLRRTLPDLEGHSLVALCVRLLAAALPAAALAWVVCWAVTSRLGSRPALFLALVLAGVVAVGVFLVLARLLRVSEVTQLTRVLRRRGGSPATDLTGSEPTGPVAEEEVDTEVRGRRDPVQTEAEAATASAATGSSEENGDSATLVRPGAPSIGAPPTTPAAALDRGDESAASGRSEDDGMTQTAIAPLRADEELRTDEDASSEVAPDEFLHVPTAAALPTGTVLAARYRLEELIADSRPSVTWRAFDEVLSRSVLVHVLAPGDPDEPELMAAARRASVATDSRFLRVLDAVSGGEAGVGSYIVCEYATGQSLEVLLSQAPLSGLEAAWVVREVADALSGVHGLGLHHRRVNPENVIVTPSGNVKIVGLLIDAVLRPNRSTSVPGADTGELVDVADLGRLLYAALVSRWPGGPAYSLPAAPRLGRRWMTPRQVRAGVSPALDNVCDQVLGDPPRHHAPQITTAHQLVQALTKVLGTADASGDLERRLHQPIPVVHHGPRRVPSAAADPDTGAPPVSALLDQPTEEMTAIRPARPGTPAAPAHTRRPAAEAPVSRPRSVPLAASGAAGVTQAVTTPVRPTAAQARPAAPAHPRRWVAVLLALCLVLVVAGTVSAQVLSRRLAGSAAPAPSAAAPTTSSPTPTGTPSGQVVRVVSARDFDPQGDTREENRDEVPLAVDGKDSTRWTTVTYKGNPRLGGIKRGVGLVLDLGEAQQVGSVRLRLSGDGTDVELRVPADDPARTTTPPMGSDKSWRKVASRSDAGSSATLTPDQPVTTRFVLVYLTSLPREGSGYRGGIYEAEVRS</sequence>
<evidence type="ECO:0000256" key="6">
    <source>
        <dbReference type="ARBA" id="ARBA00022989"/>
    </source>
</evidence>
<dbReference type="PROSITE" id="PS50011">
    <property type="entry name" value="PROTEIN_KINASE_DOM"/>
    <property type="match status" value="1"/>
</dbReference>
<dbReference type="InterPro" id="IPR051050">
    <property type="entry name" value="Lipid_II_flippase_MurJ/MviN"/>
</dbReference>
<feature type="domain" description="Protein kinase" evidence="11">
    <location>
        <begin position="697"/>
        <end position="1013"/>
    </location>
</feature>
<feature type="transmembrane region" description="Helical" evidence="10">
    <location>
        <begin position="420"/>
        <end position="441"/>
    </location>
</feature>
<organism evidence="12 13">
    <name type="scientific">Microlunatus flavus</name>
    <dbReference type="NCBI Taxonomy" id="1036181"/>
    <lineage>
        <taxon>Bacteria</taxon>
        <taxon>Bacillati</taxon>
        <taxon>Actinomycetota</taxon>
        <taxon>Actinomycetes</taxon>
        <taxon>Propionibacteriales</taxon>
        <taxon>Propionibacteriaceae</taxon>
        <taxon>Microlunatus</taxon>
    </lineage>
</organism>
<keyword evidence="5" id="KW-0573">Peptidoglycan synthesis</keyword>
<dbReference type="STRING" id="1036181.SAMN05421756_101860"/>
<evidence type="ECO:0000256" key="4">
    <source>
        <dbReference type="ARBA" id="ARBA00022960"/>
    </source>
</evidence>
<dbReference type="InterPro" id="IPR008979">
    <property type="entry name" value="Galactose-bd-like_sf"/>
</dbReference>
<evidence type="ECO:0000313" key="12">
    <source>
        <dbReference type="EMBL" id="SEP84539.1"/>
    </source>
</evidence>
<feature type="transmembrane region" description="Helical" evidence="10">
    <location>
        <begin position="516"/>
        <end position="540"/>
    </location>
</feature>
<dbReference type="CDD" id="cd13123">
    <property type="entry name" value="MATE_MurJ_like"/>
    <property type="match status" value="1"/>
</dbReference>
<keyword evidence="13" id="KW-1185">Reference proteome</keyword>
<evidence type="ECO:0000256" key="2">
    <source>
        <dbReference type="ARBA" id="ARBA00022475"/>
    </source>
</evidence>
<gene>
    <name evidence="12" type="ORF">SAMN05421756_101860</name>
</gene>
<evidence type="ECO:0000256" key="5">
    <source>
        <dbReference type="ARBA" id="ARBA00022984"/>
    </source>
</evidence>
<feature type="compositionally biased region" description="Low complexity" evidence="9">
    <location>
        <begin position="996"/>
        <end position="1009"/>
    </location>
</feature>
<dbReference type="InterPro" id="IPR011009">
    <property type="entry name" value="Kinase-like_dom_sf"/>
</dbReference>
<feature type="region of interest" description="Disordered" evidence="9">
    <location>
        <begin position="554"/>
        <end position="673"/>
    </location>
</feature>
<evidence type="ECO:0000259" key="11">
    <source>
        <dbReference type="PROSITE" id="PS50011"/>
    </source>
</evidence>
<evidence type="ECO:0000256" key="8">
    <source>
        <dbReference type="ARBA" id="ARBA00023170"/>
    </source>
</evidence>
<evidence type="ECO:0000256" key="9">
    <source>
        <dbReference type="SAM" id="MobiDB-lite"/>
    </source>
</evidence>
<dbReference type="PANTHER" id="PTHR47019:SF1">
    <property type="entry name" value="LIPID II FLIPPASE MURJ"/>
    <property type="match status" value="1"/>
</dbReference>
<accession>A0A1H9B6S8</accession>
<feature type="transmembrane region" description="Helical" evidence="10">
    <location>
        <begin position="307"/>
        <end position="327"/>
    </location>
</feature>
<dbReference type="PANTHER" id="PTHR47019">
    <property type="entry name" value="LIPID II FLIPPASE MURJ"/>
    <property type="match status" value="1"/>
</dbReference>
<evidence type="ECO:0000256" key="7">
    <source>
        <dbReference type="ARBA" id="ARBA00023136"/>
    </source>
</evidence>
<dbReference type="GO" id="GO:0009252">
    <property type="term" value="P:peptidoglycan biosynthetic process"/>
    <property type="evidence" value="ECO:0007669"/>
    <property type="project" value="UniProtKB-KW"/>
</dbReference>
<dbReference type="NCBIfam" id="TIGR01695">
    <property type="entry name" value="murJ_mviN"/>
    <property type="match status" value="1"/>
</dbReference>
<dbReference type="OrthoDB" id="9786339at2"/>
<feature type="transmembrane region" description="Helical" evidence="10">
    <location>
        <begin position="221"/>
        <end position="245"/>
    </location>
</feature>
<dbReference type="GO" id="GO:0034204">
    <property type="term" value="P:lipid translocation"/>
    <property type="evidence" value="ECO:0007669"/>
    <property type="project" value="TreeGrafter"/>
</dbReference>
<dbReference type="RefSeq" id="WP_091177798.1">
    <property type="nucleotide sequence ID" value="NZ_FOFA01000001.1"/>
</dbReference>
<feature type="transmembrane region" description="Helical" evidence="10">
    <location>
        <begin position="480"/>
        <end position="504"/>
    </location>
</feature>
<feature type="region of interest" description="Disordered" evidence="9">
    <location>
        <begin position="1200"/>
        <end position="1235"/>
    </location>
</feature>
<dbReference type="Gene3D" id="3.30.200.20">
    <property type="entry name" value="Phosphorylase Kinase, domain 1"/>
    <property type="match status" value="1"/>
</dbReference>
<evidence type="ECO:0000256" key="1">
    <source>
        <dbReference type="ARBA" id="ARBA00004651"/>
    </source>
</evidence>
<feature type="compositionally biased region" description="Low complexity" evidence="9">
    <location>
        <begin position="590"/>
        <end position="605"/>
    </location>
</feature>
<evidence type="ECO:0000313" key="13">
    <source>
        <dbReference type="Proteomes" id="UP000198504"/>
    </source>
</evidence>
<dbReference type="GO" id="GO:0008360">
    <property type="term" value="P:regulation of cell shape"/>
    <property type="evidence" value="ECO:0007669"/>
    <property type="project" value="UniProtKB-KW"/>
</dbReference>
<feature type="transmembrane region" description="Helical" evidence="10">
    <location>
        <begin position="73"/>
        <end position="91"/>
    </location>
</feature>
<dbReference type="SUPFAM" id="SSF56112">
    <property type="entry name" value="Protein kinase-like (PK-like)"/>
    <property type="match status" value="1"/>
</dbReference>
<dbReference type="Gene3D" id="2.60.120.260">
    <property type="entry name" value="Galactose-binding domain-like"/>
    <property type="match status" value="1"/>
</dbReference>
<feature type="region of interest" description="Disordered" evidence="9">
    <location>
        <begin position="957"/>
        <end position="1039"/>
    </location>
</feature>
<keyword evidence="6 10" id="KW-1133">Transmembrane helix</keyword>
<keyword evidence="4" id="KW-0133">Cell shape</keyword>
<feature type="compositionally biased region" description="Low complexity" evidence="9">
    <location>
        <begin position="1092"/>
        <end position="1114"/>
    </location>
</feature>
<dbReference type="Proteomes" id="UP000198504">
    <property type="component" value="Unassembled WGS sequence"/>
</dbReference>
<dbReference type="AlphaFoldDB" id="A0A1H9B6S8"/>
<feature type="compositionally biased region" description="Polar residues" evidence="9">
    <location>
        <begin position="1226"/>
        <end position="1235"/>
    </location>
</feature>
<keyword evidence="7 10" id="KW-0472">Membrane</keyword>
<dbReference type="SUPFAM" id="SSF49785">
    <property type="entry name" value="Galactose-binding domain-like"/>
    <property type="match status" value="1"/>
</dbReference>
<evidence type="ECO:0000256" key="3">
    <source>
        <dbReference type="ARBA" id="ARBA00022692"/>
    </source>
</evidence>
<dbReference type="Gene3D" id="1.10.510.10">
    <property type="entry name" value="Transferase(Phosphotransferase) domain 1"/>
    <property type="match status" value="1"/>
</dbReference>
<dbReference type="GO" id="GO:0005886">
    <property type="term" value="C:plasma membrane"/>
    <property type="evidence" value="ECO:0007669"/>
    <property type="project" value="UniProtKB-SubCell"/>
</dbReference>
<proteinExistence type="predicted"/>
<dbReference type="CDD" id="cd13973">
    <property type="entry name" value="PK_MviN-like"/>
    <property type="match status" value="1"/>
</dbReference>
<dbReference type="InterPro" id="IPR000719">
    <property type="entry name" value="Prot_kinase_dom"/>
</dbReference>
<dbReference type="GO" id="GO:0005524">
    <property type="term" value="F:ATP binding"/>
    <property type="evidence" value="ECO:0007669"/>
    <property type="project" value="InterPro"/>
</dbReference>
<feature type="transmembrane region" description="Helical" evidence="10">
    <location>
        <begin position="266"/>
        <end position="287"/>
    </location>
</feature>
<feature type="transmembrane region" description="Helical" evidence="10">
    <location>
        <begin position="386"/>
        <end position="408"/>
    </location>
</feature>
<dbReference type="GO" id="GO:0004672">
    <property type="term" value="F:protein kinase activity"/>
    <property type="evidence" value="ECO:0007669"/>
    <property type="project" value="InterPro"/>
</dbReference>
<feature type="transmembrane region" description="Helical" evidence="10">
    <location>
        <begin position="447"/>
        <end position="468"/>
    </location>
</feature>
<keyword evidence="2" id="KW-1003">Cell membrane</keyword>
<dbReference type="EMBL" id="FOFA01000001">
    <property type="protein sequence ID" value="SEP84539.1"/>
    <property type="molecule type" value="Genomic_DNA"/>
</dbReference>
<keyword evidence="3 10" id="KW-0812">Transmembrane</keyword>
<name>A0A1H9B6S8_9ACTN</name>
<feature type="transmembrane region" description="Helical" evidence="10">
    <location>
        <begin position="154"/>
        <end position="177"/>
    </location>
</feature>